<dbReference type="PIRSF" id="PIRSF006470">
    <property type="entry name" value="DctB"/>
    <property type="match status" value="1"/>
</dbReference>
<name>A0A857J8W9_9BURK</name>
<dbReference type="PANTHER" id="PTHR33376">
    <property type="match status" value="1"/>
</dbReference>
<dbReference type="PANTHER" id="PTHR33376:SF2">
    <property type="entry name" value="DICARBOXYLATE-BINDING PERIPLASMIC PROTEIN"/>
    <property type="match status" value="1"/>
</dbReference>
<feature type="chain" id="PRO_5032913174" evidence="2">
    <location>
        <begin position="22"/>
        <end position="333"/>
    </location>
</feature>
<dbReference type="KEGG" id="xyk:GT347_22440"/>
<protein>
    <submittedName>
        <fullName evidence="3">DctP family TRAP transporter solute-binding subunit</fullName>
    </submittedName>
</protein>
<evidence type="ECO:0000313" key="3">
    <source>
        <dbReference type="EMBL" id="QHJ00491.1"/>
    </source>
</evidence>
<keyword evidence="4" id="KW-1185">Reference proteome</keyword>
<dbReference type="Gene3D" id="3.40.190.170">
    <property type="entry name" value="Bacterial extracellular solute-binding protein, family 7"/>
    <property type="match status" value="1"/>
</dbReference>
<dbReference type="InterPro" id="IPR038404">
    <property type="entry name" value="TRAP_DctP_sf"/>
</dbReference>
<dbReference type="EMBL" id="CP047650">
    <property type="protein sequence ID" value="QHJ00491.1"/>
    <property type="molecule type" value="Genomic_DNA"/>
</dbReference>
<keyword evidence="1 2" id="KW-0732">Signal</keyword>
<dbReference type="RefSeq" id="WP_160554301.1">
    <property type="nucleotide sequence ID" value="NZ_CP047650.1"/>
</dbReference>
<proteinExistence type="predicted"/>
<reference evidence="3 4" key="1">
    <citation type="submission" date="2020-01" db="EMBL/GenBank/DDBJ databases">
        <title>Genome sequencing of strain KACC 21265.</title>
        <authorList>
            <person name="Heo J."/>
            <person name="Kim S.-J."/>
            <person name="Kim J.-S."/>
            <person name="Hong S.-B."/>
            <person name="Kwon S.-W."/>
        </authorList>
    </citation>
    <scope>NUCLEOTIDE SEQUENCE [LARGE SCALE GENOMIC DNA]</scope>
    <source>
        <strain evidence="3 4">KACC 21265</strain>
    </source>
</reference>
<dbReference type="CDD" id="cd13679">
    <property type="entry name" value="PBP2_TRAP_YiaO_like"/>
    <property type="match status" value="1"/>
</dbReference>
<dbReference type="AlphaFoldDB" id="A0A857J8W9"/>
<dbReference type="Proteomes" id="UP000464787">
    <property type="component" value="Chromosome"/>
</dbReference>
<dbReference type="GO" id="GO:0030288">
    <property type="term" value="C:outer membrane-bounded periplasmic space"/>
    <property type="evidence" value="ECO:0007669"/>
    <property type="project" value="InterPro"/>
</dbReference>
<sequence length="333" mass="36353">MKLKTMALAAALALLGSTAFAQIREHTFKIGTGITDDHPQALAAKHFGEGLAAKSGGKLNAKVFANGTLGNDVTMISALRGGSLEMTIPDSSTLVSVVKDFGVLNLPMTFNNEQEADAVLDSAFGKKLLDKLPEKGLIGLGYWENGFRHTSNSRRPITKAEDFAGLKLRVIQSPLFIDSFAALGANATPLPFTELYSAMEQRAVDGQENPAATILTSKFYEVQKHLVLSRHIYSTWVFLLSKKSWDTLNADEQKIVREAAAEATQFERKAIRALADKALGELKKVGMQITELPPAEQAKLREKLQPVVAKFSKEFGEDTTREMMAELNKARGK</sequence>
<gene>
    <name evidence="3" type="ORF">GT347_22440</name>
</gene>
<evidence type="ECO:0000313" key="4">
    <source>
        <dbReference type="Proteomes" id="UP000464787"/>
    </source>
</evidence>
<dbReference type="InterPro" id="IPR004682">
    <property type="entry name" value="TRAP_DctP"/>
</dbReference>
<accession>A0A857J8W9</accession>
<evidence type="ECO:0000256" key="1">
    <source>
        <dbReference type="ARBA" id="ARBA00022729"/>
    </source>
</evidence>
<dbReference type="InterPro" id="IPR018389">
    <property type="entry name" value="DctP_fam"/>
</dbReference>
<dbReference type="Pfam" id="PF03480">
    <property type="entry name" value="DctP"/>
    <property type="match status" value="1"/>
</dbReference>
<dbReference type="GO" id="GO:0055085">
    <property type="term" value="P:transmembrane transport"/>
    <property type="evidence" value="ECO:0007669"/>
    <property type="project" value="InterPro"/>
</dbReference>
<evidence type="ECO:0000256" key="2">
    <source>
        <dbReference type="SAM" id="SignalP"/>
    </source>
</evidence>
<dbReference type="GO" id="GO:0030246">
    <property type="term" value="F:carbohydrate binding"/>
    <property type="evidence" value="ECO:0007669"/>
    <property type="project" value="TreeGrafter"/>
</dbReference>
<dbReference type="NCBIfam" id="NF037995">
    <property type="entry name" value="TRAP_S1"/>
    <property type="match status" value="1"/>
</dbReference>
<feature type="signal peptide" evidence="2">
    <location>
        <begin position="1"/>
        <end position="21"/>
    </location>
</feature>
<dbReference type="NCBIfam" id="TIGR00787">
    <property type="entry name" value="dctP"/>
    <property type="match status" value="1"/>
</dbReference>
<organism evidence="3 4">
    <name type="scientific">Xylophilus rhododendri</name>
    <dbReference type="NCBI Taxonomy" id="2697032"/>
    <lineage>
        <taxon>Bacteria</taxon>
        <taxon>Pseudomonadati</taxon>
        <taxon>Pseudomonadota</taxon>
        <taxon>Betaproteobacteria</taxon>
        <taxon>Burkholderiales</taxon>
        <taxon>Xylophilus</taxon>
    </lineage>
</organism>